<dbReference type="Pfam" id="PF12897">
    <property type="entry name" value="Asp_aminotransf"/>
    <property type="match status" value="1"/>
</dbReference>
<dbReference type="Proteomes" id="UP001401887">
    <property type="component" value="Unassembled WGS sequence"/>
</dbReference>
<keyword evidence="1" id="KW-0808">Transferase</keyword>
<reference evidence="1 2" key="1">
    <citation type="submission" date="2024-02" db="EMBL/GenBank/DDBJ databases">
        <title>Deinococcus carri NBRC 110142.</title>
        <authorList>
            <person name="Ichikawa N."/>
            <person name="Katano-Makiyama Y."/>
            <person name="Hidaka K."/>
        </authorList>
    </citation>
    <scope>NUCLEOTIDE SEQUENCE [LARGE SCALE GENOMIC DNA]</scope>
    <source>
        <strain evidence="1 2">NBRC 110142</strain>
    </source>
</reference>
<proteinExistence type="predicted"/>
<dbReference type="GO" id="GO:0008483">
    <property type="term" value="F:transaminase activity"/>
    <property type="evidence" value="ECO:0007669"/>
    <property type="project" value="UniProtKB-KW"/>
</dbReference>
<protein>
    <submittedName>
        <fullName evidence="1">Aminotransferase MSMEG_6286/MSMEI_6121</fullName>
    </submittedName>
</protein>
<evidence type="ECO:0000313" key="2">
    <source>
        <dbReference type="Proteomes" id="UP001401887"/>
    </source>
</evidence>
<gene>
    <name evidence="1" type="ORF">Dcar01_00730</name>
</gene>
<keyword evidence="2" id="KW-1185">Reference proteome</keyword>
<keyword evidence="1" id="KW-0032">Aminotransferase</keyword>
<dbReference type="EMBL" id="BAABRP010000001">
    <property type="protein sequence ID" value="GAA5512016.1"/>
    <property type="molecule type" value="Genomic_DNA"/>
</dbReference>
<dbReference type="InterPro" id="IPR024551">
    <property type="entry name" value="AspAT_Ic"/>
</dbReference>
<dbReference type="CDD" id="cd00609">
    <property type="entry name" value="AAT_like"/>
    <property type="match status" value="1"/>
</dbReference>
<dbReference type="SUPFAM" id="SSF53383">
    <property type="entry name" value="PLP-dependent transferases"/>
    <property type="match status" value="1"/>
</dbReference>
<dbReference type="RefSeq" id="WP_345461013.1">
    <property type="nucleotide sequence ID" value="NZ_BAABRP010000001.1"/>
</dbReference>
<sequence length="427" mass="45898">MTSRAPAQALQSARAAYEAFQARGLKLNMQRGQPADADFDLSNGLLTSLNEGDVKMDGLDLRNYPGGVAGLPSARALFAGYLDVKAENVVVWNNSSLELQGLVLTFALLHGVRGSTSPWITQKPKMIVTVPGYDRHFLLLQTLGFELLTVDMQPDGPDVDAIERLAGTDPSVKGVLFVPTYSNPGGESISPEKARRLAGLQAAAPDFTIFADDAYRVHHLSEEERAEPVNFVVLCRDAGYPDRAFVFASTSKVTFASAGLGFVASSEDNVKWLSKYLNAQSIGPNKVEQARHVKFLEGYPGGLEGLMQGHAAIIAPKFRAVDEVLRAELGEGGDYATWALPQGGYFISLDTAEPVAARVVELAEAAGVSLTPAGATYPAGQDPHNRNLRLAPTRPPVEEVRTAMEGVAACIRLATEEYRASQEQGKR</sequence>
<organism evidence="1 2">
    <name type="scientific">Deinococcus carri</name>
    <dbReference type="NCBI Taxonomy" id="1211323"/>
    <lineage>
        <taxon>Bacteria</taxon>
        <taxon>Thermotogati</taxon>
        <taxon>Deinococcota</taxon>
        <taxon>Deinococci</taxon>
        <taxon>Deinococcales</taxon>
        <taxon>Deinococcaceae</taxon>
        <taxon>Deinococcus</taxon>
    </lineage>
</organism>
<evidence type="ECO:0000313" key="1">
    <source>
        <dbReference type="EMBL" id="GAA5512016.1"/>
    </source>
</evidence>
<dbReference type="PANTHER" id="PTHR43799:SF1">
    <property type="entry name" value="ASPARTATE AMINOTRANSFERASE"/>
    <property type="match status" value="1"/>
</dbReference>
<accession>A0ABP9W4U5</accession>
<comment type="caution">
    <text evidence="1">The sequence shown here is derived from an EMBL/GenBank/DDBJ whole genome shotgun (WGS) entry which is preliminary data.</text>
</comment>
<dbReference type="InterPro" id="IPR015424">
    <property type="entry name" value="PyrdxlP-dep_Trfase"/>
</dbReference>
<dbReference type="PANTHER" id="PTHR43799">
    <property type="entry name" value="AMINOTRANSFERASE, PUTATIVE-RELATED"/>
    <property type="match status" value="1"/>
</dbReference>
<dbReference type="Gene3D" id="3.90.1150.10">
    <property type="entry name" value="Aspartate Aminotransferase, domain 1"/>
    <property type="match status" value="1"/>
</dbReference>
<name>A0ABP9W4U5_9DEIO</name>
<dbReference type="InterPro" id="IPR015422">
    <property type="entry name" value="PyrdxlP-dep_Trfase_small"/>
</dbReference>
<dbReference type="InterPro" id="IPR015421">
    <property type="entry name" value="PyrdxlP-dep_Trfase_major"/>
</dbReference>
<dbReference type="Gene3D" id="3.40.640.10">
    <property type="entry name" value="Type I PLP-dependent aspartate aminotransferase-like (Major domain)"/>
    <property type="match status" value="1"/>
</dbReference>